<dbReference type="PANTHER" id="PTHR34466:SF1">
    <property type="entry name" value="OS06G0609800 PROTEIN"/>
    <property type="match status" value="1"/>
</dbReference>
<gene>
    <name evidence="3" type="ORF">HHK36_002332</name>
</gene>
<feature type="compositionally biased region" description="Polar residues" evidence="2">
    <location>
        <begin position="456"/>
        <end position="465"/>
    </location>
</feature>
<feature type="region of interest" description="Disordered" evidence="2">
    <location>
        <begin position="1"/>
        <end position="57"/>
    </location>
</feature>
<evidence type="ECO:0000256" key="2">
    <source>
        <dbReference type="SAM" id="MobiDB-lite"/>
    </source>
</evidence>
<keyword evidence="1" id="KW-0175">Coiled coil</keyword>
<feature type="compositionally biased region" description="Basic residues" evidence="2">
    <location>
        <begin position="121"/>
        <end position="131"/>
    </location>
</feature>
<keyword evidence="4" id="KW-1185">Reference proteome</keyword>
<name>A0A835DSF6_TETSI</name>
<feature type="compositionally biased region" description="Polar residues" evidence="2">
    <location>
        <begin position="204"/>
        <end position="215"/>
    </location>
</feature>
<dbReference type="Proteomes" id="UP000655225">
    <property type="component" value="Unassembled WGS sequence"/>
</dbReference>
<feature type="region of interest" description="Disordered" evidence="2">
    <location>
        <begin position="86"/>
        <end position="186"/>
    </location>
</feature>
<feature type="region of interest" description="Disordered" evidence="2">
    <location>
        <begin position="482"/>
        <end position="507"/>
    </location>
</feature>
<reference evidence="3 4" key="1">
    <citation type="submission" date="2020-04" db="EMBL/GenBank/DDBJ databases">
        <title>Plant Genome Project.</title>
        <authorList>
            <person name="Zhang R.-G."/>
        </authorList>
    </citation>
    <scope>NUCLEOTIDE SEQUENCE [LARGE SCALE GENOMIC DNA]</scope>
    <source>
        <strain evidence="3">YNK0</strain>
        <tissue evidence="3">Leaf</tissue>
    </source>
</reference>
<evidence type="ECO:0000313" key="4">
    <source>
        <dbReference type="Proteomes" id="UP000655225"/>
    </source>
</evidence>
<feature type="region of interest" description="Disordered" evidence="2">
    <location>
        <begin position="421"/>
        <end position="465"/>
    </location>
</feature>
<organism evidence="3 4">
    <name type="scientific">Tetracentron sinense</name>
    <name type="common">Spur-leaf</name>
    <dbReference type="NCBI Taxonomy" id="13715"/>
    <lineage>
        <taxon>Eukaryota</taxon>
        <taxon>Viridiplantae</taxon>
        <taxon>Streptophyta</taxon>
        <taxon>Embryophyta</taxon>
        <taxon>Tracheophyta</taxon>
        <taxon>Spermatophyta</taxon>
        <taxon>Magnoliopsida</taxon>
        <taxon>Trochodendrales</taxon>
        <taxon>Trochodendraceae</taxon>
        <taxon>Tetracentron</taxon>
    </lineage>
</organism>
<feature type="compositionally biased region" description="Basic and acidic residues" evidence="2">
    <location>
        <begin position="177"/>
        <end position="186"/>
    </location>
</feature>
<feature type="compositionally biased region" description="Polar residues" evidence="2">
    <location>
        <begin position="1"/>
        <end position="21"/>
    </location>
</feature>
<dbReference type="PANTHER" id="PTHR34466">
    <property type="entry name" value="OS11G0129800 PROTEIN"/>
    <property type="match status" value="1"/>
</dbReference>
<evidence type="ECO:0000256" key="1">
    <source>
        <dbReference type="SAM" id="Coils"/>
    </source>
</evidence>
<accession>A0A835DSF6</accession>
<feature type="region of interest" description="Disordered" evidence="2">
    <location>
        <begin position="204"/>
        <end position="277"/>
    </location>
</feature>
<feature type="compositionally biased region" description="Basic and acidic residues" evidence="2">
    <location>
        <begin position="249"/>
        <end position="262"/>
    </location>
</feature>
<dbReference type="AlphaFoldDB" id="A0A835DSF6"/>
<protein>
    <submittedName>
        <fullName evidence="3">Uncharacterized protein</fullName>
    </submittedName>
</protein>
<dbReference type="OMA" id="SMDRHRW"/>
<evidence type="ECO:0000313" key="3">
    <source>
        <dbReference type="EMBL" id="KAF8414331.1"/>
    </source>
</evidence>
<feature type="compositionally biased region" description="Basic and acidic residues" evidence="2">
    <location>
        <begin position="442"/>
        <end position="455"/>
    </location>
</feature>
<feature type="compositionally biased region" description="Low complexity" evidence="2">
    <location>
        <begin position="99"/>
        <end position="120"/>
    </location>
</feature>
<comment type="caution">
    <text evidence="3">The sequence shown here is derived from an EMBL/GenBank/DDBJ whole genome shotgun (WGS) entry which is preliminary data.</text>
</comment>
<feature type="compositionally biased region" description="Low complexity" evidence="2">
    <location>
        <begin position="39"/>
        <end position="48"/>
    </location>
</feature>
<sequence>MATSAFKSTTKRTPIGTSSSPDDARSSNRNGSHRRSRSLSRFSGSFPSVDSDDLLAPRGKFVNTVRGSGFPEINLDDLANEFFPSKNANAEERGRSARRSSAVSPSTTTGTTGPPASQSQRRGRSVSRPHTRVGDGNGNGKAIFDHCSTGKGSSDIYPRRRRSASVARYQNSDSESDIDHNSGDHANLKSFITQNYLRLSLQKASGPNHQPTAPNHQRVLRRSMSQKDLSKSRDGYSSHSSALTDDEARDARSNKNGAERTIRAVYAQNKSEHPTGDRVEMGLYEAMRKELRHAVEEIRTELEQVVVKTKSSDFEHGDRLQSTNSDVLEAVSVIRRNYTTKLEQSEKRKQDLLAEIVVEEQRGKELSKIVRELLPDPKETAVREKPLRARKRSNDRSRMSTRLTEEAEKYFEDFISNVEDTDMSSFDGERSDASSTLGGTRKSRDPIMHSEEKENFQTPSRPTSLSVEMDGVVLPWLQWETSNDGSPLSSKSKKEVPLTPQRNSSDAAQRAGIAYNKSKCLTSSHGSWSPGGDSPSVVSRDDVGSRFGKLGSYRNPVANIPRRSWFDVDEYLHLQQSEDLLFESWRQRNRINSGGLIFCNRIP</sequence>
<dbReference type="EMBL" id="JABCRI010000001">
    <property type="protein sequence ID" value="KAF8414331.1"/>
    <property type="molecule type" value="Genomic_DNA"/>
</dbReference>
<dbReference type="OrthoDB" id="1911931at2759"/>
<proteinExistence type="predicted"/>
<feature type="coiled-coil region" evidence="1">
    <location>
        <begin position="335"/>
        <end position="362"/>
    </location>
</feature>